<feature type="region of interest" description="Disordered" evidence="2">
    <location>
        <begin position="198"/>
        <end position="226"/>
    </location>
</feature>
<feature type="coiled-coil region" evidence="1">
    <location>
        <begin position="371"/>
        <end position="419"/>
    </location>
</feature>
<keyword evidence="1" id="KW-0175">Coiled coil</keyword>
<evidence type="ECO:0000256" key="1">
    <source>
        <dbReference type="SAM" id="Coils"/>
    </source>
</evidence>
<accession>A0A2Z6PJ38</accession>
<organism evidence="3 4">
    <name type="scientific">Trifolium subterraneum</name>
    <name type="common">Subterranean clover</name>
    <dbReference type="NCBI Taxonomy" id="3900"/>
    <lineage>
        <taxon>Eukaryota</taxon>
        <taxon>Viridiplantae</taxon>
        <taxon>Streptophyta</taxon>
        <taxon>Embryophyta</taxon>
        <taxon>Tracheophyta</taxon>
        <taxon>Spermatophyta</taxon>
        <taxon>Magnoliopsida</taxon>
        <taxon>eudicotyledons</taxon>
        <taxon>Gunneridae</taxon>
        <taxon>Pentapetalae</taxon>
        <taxon>rosids</taxon>
        <taxon>fabids</taxon>
        <taxon>Fabales</taxon>
        <taxon>Fabaceae</taxon>
        <taxon>Papilionoideae</taxon>
        <taxon>50 kb inversion clade</taxon>
        <taxon>NPAAA clade</taxon>
        <taxon>Hologalegina</taxon>
        <taxon>IRL clade</taxon>
        <taxon>Trifolieae</taxon>
        <taxon>Trifolium</taxon>
    </lineage>
</organism>
<evidence type="ECO:0000313" key="3">
    <source>
        <dbReference type="EMBL" id="GAU50395.1"/>
    </source>
</evidence>
<evidence type="ECO:0000256" key="2">
    <source>
        <dbReference type="SAM" id="MobiDB-lite"/>
    </source>
</evidence>
<dbReference type="Proteomes" id="UP000242715">
    <property type="component" value="Unassembled WGS sequence"/>
</dbReference>
<keyword evidence="4" id="KW-1185">Reference proteome</keyword>
<gene>
    <name evidence="3" type="ORF">TSUD_134910</name>
</gene>
<protein>
    <submittedName>
        <fullName evidence="3">Uncharacterized protein</fullName>
    </submittedName>
</protein>
<dbReference type="EMBL" id="DF974757">
    <property type="protein sequence ID" value="GAU50395.1"/>
    <property type="molecule type" value="Genomic_DNA"/>
</dbReference>
<reference evidence="4" key="1">
    <citation type="journal article" date="2017" name="Front. Plant Sci.">
        <title>Climate Clever Clovers: New Paradigm to Reduce the Environmental Footprint of Ruminants by Breeding Low Methanogenic Forages Utilizing Haplotype Variation.</title>
        <authorList>
            <person name="Kaur P."/>
            <person name="Appels R."/>
            <person name="Bayer P.E."/>
            <person name="Keeble-Gagnere G."/>
            <person name="Wang J."/>
            <person name="Hirakawa H."/>
            <person name="Shirasawa K."/>
            <person name="Vercoe P."/>
            <person name="Stefanova K."/>
            <person name="Durmic Z."/>
            <person name="Nichols P."/>
            <person name="Revell C."/>
            <person name="Isobe S.N."/>
            <person name="Edwards D."/>
            <person name="Erskine W."/>
        </authorList>
    </citation>
    <scope>NUCLEOTIDE SEQUENCE [LARGE SCALE GENOMIC DNA]</scope>
    <source>
        <strain evidence="4">cv. Daliak</strain>
    </source>
</reference>
<name>A0A2Z6PJ38_TRISU</name>
<evidence type="ECO:0000313" key="4">
    <source>
        <dbReference type="Proteomes" id="UP000242715"/>
    </source>
</evidence>
<proteinExistence type="predicted"/>
<dbReference type="AlphaFoldDB" id="A0A2Z6PJ38"/>
<sequence>MYHIAFDFMGYRLHFSDFEVPVFRHLHRTPSQLHPNSLAFIRAFEMTATYLGFSLEIPLFFYAFHLQRSKLKASKFHCLAKRHLSGTGQRCHWAPLIGPDGRPALEDYSRFPLLWRKGHYLKPASDFVYSEQELSDEELANYEPLKTIVSGFPRKVYEDEDGNPLHDAAGAPTTKKSYIGTSNMSSIAVKLRKSKANKDKRQAAGLGTSSTTVPPPTPRGEDAETEGNRVEIVDLENVGERVEDGARPSKVSRVDETDASASGYVPSVVPRYVILLAMGSQELLKQKSVIVISDAEKTVMDNIGRKALKNELIDAIMHAFKLMEIASYLNGKECKYLEERDAAKDEATFFKQKLEQTKVNHVAYKEKYVLQAGLLTKLDEKEKEAARLTTEKGELEGQFASLVDEKKTLKEKIQELENRLCASVSAVDPEESLVDPNGEYNGFTRAALIAKIFELDSQQLDVAKSSFDNDVAQLMVLNPVMDLVTDGASELKEVHDGVIVSTTHDEN</sequence>